<dbReference type="InterPro" id="IPR000515">
    <property type="entry name" value="MetI-like"/>
</dbReference>
<evidence type="ECO:0000313" key="9">
    <source>
        <dbReference type="EMBL" id="SMY10190.1"/>
    </source>
</evidence>
<evidence type="ECO:0000259" key="8">
    <source>
        <dbReference type="PROSITE" id="PS50928"/>
    </source>
</evidence>
<dbReference type="PROSITE" id="PS50928">
    <property type="entry name" value="ABC_TM1"/>
    <property type="match status" value="1"/>
</dbReference>
<dbReference type="PANTHER" id="PTHR30193:SF37">
    <property type="entry name" value="INNER MEMBRANE ABC TRANSPORTER PERMEASE PROTEIN YCJO"/>
    <property type="match status" value="1"/>
</dbReference>
<accession>A0A238LMZ7</accession>
<comment type="similarity">
    <text evidence="7">Belongs to the binding-protein-dependent transport system permease family.</text>
</comment>
<keyword evidence="3" id="KW-1003">Cell membrane</keyword>
<gene>
    <name evidence="9" type="primary">lacF_8</name>
    <name evidence="9" type="ORF">LOM8899_04365</name>
</gene>
<keyword evidence="4 7" id="KW-0812">Transmembrane</keyword>
<keyword evidence="2 7" id="KW-0813">Transport</keyword>
<evidence type="ECO:0000256" key="7">
    <source>
        <dbReference type="RuleBase" id="RU363032"/>
    </source>
</evidence>
<dbReference type="PANTHER" id="PTHR30193">
    <property type="entry name" value="ABC TRANSPORTER PERMEASE PROTEIN"/>
    <property type="match status" value="1"/>
</dbReference>
<keyword evidence="5 7" id="KW-1133">Transmembrane helix</keyword>
<evidence type="ECO:0000256" key="2">
    <source>
        <dbReference type="ARBA" id="ARBA00022448"/>
    </source>
</evidence>
<dbReference type="InterPro" id="IPR035906">
    <property type="entry name" value="MetI-like_sf"/>
</dbReference>
<name>A0A238LMZ7_9RHOB</name>
<dbReference type="Pfam" id="PF00528">
    <property type="entry name" value="BPD_transp_1"/>
    <property type="match status" value="1"/>
</dbReference>
<evidence type="ECO:0000313" key="10">
    <source>
        <dbReference type="Proteomes" id="UP000201613"/>
    </source>
</evidence>
<keyword evidence="6 7" id="KW-0472">Membrane</keyword>
<comment type="subcellular location">
    <subcellularLocation>
        <location evidence="1 7">Cell membrane</location>
        <topology evidence="1 7">Multi-pass membrane protein</topology>
    </subcellularLocation>
</comment>
<dbReference type="Proteomes" id="UP000201613">
    <property type="component" value="Unassembled WGS sequence"/>
</dbReference>
<reference evidence="9 10" key="1">
    <citation type="submission" date="2017-05" db="EMBL/GenBank/DDBJ databases">
        <authorList>
            <person name="Song R."/>
            <person name="Chenine A.L."/>
            <person name="Ruprecht R.M."/>
        </authorList>
    </citation>
    <scope>NUCLEOTIDE SEQUENCE [LARGE SCALE GENOMIC DNA]</scope>
    <source>
        <strain evidence="9 10">CECT 8899</strain>
    </source>
</reference>
<dbReference type="GO" id="GO:0005886">
    <property type="term" value="C:plasma membrane"/>
    <property type="evidence" value="ECO:0007669"/>
    <property type="project" value="UniProtKB-SubCell"/>
</dbReference>
<proteinExistence type="inferred from homology"/>
<evidence type="ECO:0000256" key="6">
    <source>
        <dbReference type="ARBA" id="ARBA00023136"/>
    </source>
</evidence>
<sequence>MAAGIRMSFQEVSPFLGNQWVGWENYATVLTNSRFHQAVSNTLVLGVGQSFGAVLVGFILALLLEGPSRSLWFVRTAVFLPVVTASAVVGEIWRIIYFPSPDGFMNKVLGLVGIDPIRYLEDTSVALYAVMTVGIWSSAPYYMVIFLAGLAGVDRTLYEAAAIDGARLRHRIVSITIPALRPAIMIVSILAAVRALRIFTDVWVLTGGGPAGSTQVWMTQIYTQGFERNNLGVASAASILLLIASVLLTVVAIYFTRNKEDR</sequence>
<dbReference type="InterPro" id="IPR051393">
    <property type="entry name" value="ABC_transporter_permease"/>
</dbReference>
<feature type="transmembrane region" description="Helical" evidence="7">
    <location>
        <begin position="233"/>
        <end position="255"/>
    </location>
</feature>
<dbReference type="GO" id="GO:0055085">
    <property type="term" value="P:transmembrane transport"/>
    <property type="evidence" value="ECO:0007669"/>
    <property type="project" value="InterPro"/>
</dbReference>
<protein>
    <submittedName>
        <fullName evidence="9">Lactose transport system permease protein LacF</fullName>
    </submittedName>
</protein>
<dbReference type="EMBL" id="FXZK01000020">
    <property type="protein sequence ID" value="SMY10190.1"/>
    <property type="molecule type" value="Genomic_DNA"/>
</dbReference>
<feature type="domain" description="ABC transmembrane type-1" evidence="8">
    <location>
        <begin position="39"/>
        <end position="252"/>
    </location>
</feature>
<evidence type="ECO:0000256" key="3">
    <source>
        <dbReference type="ARBA" id="ARBA00022475"/>
    </source>
</evidence>
<dbReference type="Gene3D" id="1.10.3720.10">
    <property type="entry name" value="MetI-like"/>
    <property type="match status" value="1"/>
</dbReference>
<organism evidence="9 10">
    <name type="scientific">Flavimaricola marinus</name>
    <dbReference type="NCBI Taxonomy" id="1819565"/>
    <lineage>
        <taxon>Bacteria</taxon>
        <taxon>Pseudomonadati</taxon>
        <taxon>Pseudomonadota</taxon>
        <taxon>Alphaproteobacteria</taxon>
        <taxon>Rhodobacterales</taxon>
        <taxon>Paracoccaceae</taxon>
        <taxon>Flavimaricola</taxon>
    </lineage>
</organism>
<evidence type="ECO:0000256" key="5">
    <source>
        <dbReference type="ARBA" id="ARBA00022989"/>
    </source>
</evidence>
<keyword evidence="10" id="KW-1185">Reference proteome</keyword>
<feature type="transmembrane region" description="Helical" evidence="7">
    <location>
        <begin position="125"/>
        <end position="151"/>
    </location>
</feature>
<feature type="transmembrane region" description="Helical" evidence="7">
    <location>
        <begin position="76"/>
        <end position="96"/>
    </location>
</feature>
<feature type="transmembrane region" description="Helical" evidence="7">
    <location>
        <begin position="43"/>
        <end position="64"/>
    </location>
</feature>
<feature type="transmembrane region" description="Helical" evidence="7">
    <location>
        <begin position="172"/>
        <end position="193"/>
    </location>
</feature>
<dbReference type="AlphaFoldDB" id="A0A238LMZ7"/>
<dbReference type="SUPFAM" id="SSF161098">
    <property type="entry name" value="MetI-like"/>
    <property type="match status" value="1"/>
</dbReference>
<evidence type="ECO:0000256" key="1">
    <source>
        <dbReference type="ARBA" id="ARBA00004651"/>
    </source>
</evidence>
<dbReference type="CDD" id="cd06261">
    <property type="entry name" value="TM_PBP2"/>
    <property type="match status" value="1"/>
</dbReference>
<evidence type="ECO:0000256" key="4">
    <source>
        <dbReference type="ARBA" id="ARBA00022692"/>
    </source>
</evidence>